<dbReference type="GO" id="GO:0005975">
    <property type="term" value="P:carbohydrate metabolic process"/>
    <property type="evidence" value="ECO:0007669"/>
    <property type="project" value="InterPro"/>
</dbReference>
<keyword evidence="2 4" id="KW-0378">Hydrolase</keyword>
<dbReference type="EMBL" id="JABAGL010000015">
    <property type="protein sequence ID" value="NME86747.1"/>
    <property type="molecule type" value="Genomic_DNA"/>
</dbReference>
<comment type="caution">
    <text evidence="6">The sequence shown here is derived from an EMBL/GenBank/DDBJ whole genome shotgun (WGS) entry which is preliminary data.</text>
</comment>
<evidence type="ECO:0000256" key="2">
    <source>
        <dbReference type="ARBA" id="ARBA00022801"/>
    </source>
</evidence>
<gene>
    <name evidence="6" type="ORF">HF841_12075</name>
</gene>
<evidence type="ECO:0000256" key="4">
    <source>
        <dbReference type="RuleBase" id="RU361169"/>
    </source>
</evidence>
<dbReference type="GO" id="GO:0004650">
    <property type="term" value="F:polygalacturonase activity"/>
    <property type="evidence" value="ECO:0007669"/>
    <property type="project" value="InterPro"/>
</dbReference>
<dbReference type="AlphaFoldDB" id="A0A7X9XIR2"/>
<name>A0A7X9XIR2_9BACE</name>
<dbReference type="Proteomes" id="UP000520291">
    <property type="component" value="Unassembled WGS sequence"/>
</dbReference>
<dbReference type="InterPro" id="IPR012334">
    <property type="entry name" value="Pectin_lyas_fold"/>
</dbReference>
<feature type="signal peptide" evidence="5">
    <location>
        <begin position="1"/>
        <end position="19"/>
    </location>
</feature>
<evidence type="ECO:0000256" key="5">
    <source>
        <dbReference type="SAM" id="SignalP"/>
    </source>
</evidence>
<evidence type="ECO:0000313" key="6">
    <source>
        <dbReference type="EMBL" id="NME86747.1"/>
    </source>
</evidence>
<comment type="similarity">
    <text evidence="1 4">Belongs to the glycosyl hydrolase 28 family.</text>
</comment>
<dbReference type="InterPro" id="IPR011050">
    <property type="entry name" value="Pectin_lyase_fold/virulence"/>
</dbReference>
<organism evidence="6 7">
    <name type="scientific">Bacteroides eggerthii</name>
    <dbReference type="NCBI Taxonomy" id="28111"/>
    <lineage>
        <taxon>Bacteria</taxon>
        <taxon>Pseudomonadati</taxon>
        <taxon>Bacteroidota</taxon>
        <taxon>Bacteroidia</taxon>
        <taxon>Bacteroidales</taxon>
        <taxon>Bacteroidaceae</taxon>
        <taxon>Bacteroides</taxon>
    </lineage>
</organism>
<dbReference type="SUPFAM" id="SSF51126">
    <property type="entry name" value="Pectin lyase-like"/>
    <property type="match status" value="1"/>
</dbReference>
<protein>
    <recommendedName>
        <fullName evidence="8">Glycoside hydrolase family 28 protein</fullName>
    </recommendedName>
</protein>
<evidence type="ECO:0000256" key="1">
    <source>
        <dbReference type="ARBA" id="ARBA00008834"/>
    </source>
</evidence>
<evidence type="ECO:0000313" key="7">
    <source>
        <dbReference type="Proteomes" id="UP000520291"/>
    </source>
</evidence>
<sequence>MIRTLFFIALTVLTVYSRAAEYNVLDFGAKNNGRDLTTFEIQKAIDKCHSEGGGCVFVPAGEYLVGTLNLKSNVEFHFETGAVLKATTDLSQYQKNNEHLAGVFYTENANNVSITGNGVIFGQGMEFMEKTVAKRIVGDVNNYIRQKFDFRKVEKGTLGDGPVNPKDRFHQMVIFSNCTDVSLSDFKCVDAPYWTILIVHCDRVKVNKVQIDNNLLIPNSDGCDIISSSNVNVSDCIFSCGDDAIVLAGYAHHFGDPGFKDILNSSKNINVDNCIFRSRSSAIRIGGWDQNHMSNYNFNNITIYDSNCGINLTVRDSGSIQNINFANIRIETRMHTGDWWGNGEPIKISALRGVPDSPIGIIKNISFSNISCTAENSILMYASDETVMENISFNNFNFELKKGPLEDVSGGNFDLRPNTVQGKEIYASNIPVVYVENAKNVFFNQGNIYWGKVDKKYYTNAIEAVKVNGLYLNNMTAKSSPSNPQLSVVSLKDCKNVDNNIGK</sequence>
<dbReference type="Gene3D" id="2.160.20.10">
    <property type="entry name" value="Single-stranded right-handed beta-helix, Pectin lyase-like"/>
    <property type="match status" value="1"/>
</dbReference>
<dbReference type="InterPro" id="IPR051801">
    <property type="entry name" value="GH28_Enzymes"/>
</dbReference>
<keyword evidence="3 4" id="KW-0326">Glycosidase</keyword>
<dbReference type="InterPro" id="IPR000743">
    <property type="entry name" value="Glyco_hydro_28"/>
</dbReference>
<keyword evidence="5" id="KW-0732">Signal</keyword>
<accession>A0A7X9XIR2</accession>
<evidence type="ECO:0008006" key="8">
    <source>
        <dbReference type="Google" id="ProtNLM"/>
    </source>
</evidence>
<dbReference type="PANTHER" id="PTHR31339">
    <property type="entry name" value="PECTIN LYASE-RELATED"/>
    <property type="match status" value="1"/>
</dbReference>
<dbReference type="RefSeq" id="WP_168947854.1">
    <property type="nucleotide sequence ID" value="NZ_JABAGL010000015.1"/>
</dbReference>
<feature type="chain" id="PRO_5031564476" description="Glycoside hydrolase family 28 protein" evidence="5">
    <location>
        <begin position="20"/>
        <end position="503"/>
    </location>
</feature>
<dbReference type="PANTHER" id="PTHR31339:SF0">
    <property type="entry name" value="PECTIN LYASE-LIKE SUPERFAMILY PROTEIN"/>
    <property type="match status" value="1"/>
</dbReference>
<proteinExistence type="inferred from homology"/>
<dbReference type="Pfam" id="PF00295">
    <property type="entry name" value="Glyco_hydro_28"/>
    <property type="match status" value="1"/>
</dbReference>
<evidence type="ECO:0000256" key="3">
    <source>
        <dbReference type="ARBA" id="ARBA00023295"/>
    </source>
</evidence>
<reference evidence="6 7" key="1">
    <citation type="submission" date="2020-04" db="EMBL/GenBank/DDBJ databases">
        <authorList>
            <person name="Hitch T.C.A."/>
            <person name="Wylensek D."/>
            <person name="Clavel T."/>
        </authorList>
    </citation>
    <scope>NUCLEOTIDE SEQUENCE [LARGE SCALE GENOMIC DNA]</scope>
    <source>
        <strain evidence="6 7">WCA3-601-WT-5E</strain>
    </source>
</reference>